<feature type="signal peptide" evidence="2">
    <location>
        <begin position="1"/>
        <end position="17"/>
    </location>
</feature>
<evidence type="ECO:0000256" key="1">
    <source>
        <dbReference type="ARBA" id="ARBA00023002"/>
    </source>
</evidence>
<dbReference type="Pfam" id="PF01408">
    <property type="entry name" value="GFO_IDH_MocA"/>
    <property type="match status" value="1"/>
</dbReference>
<dbReference type="Proteomes" id="UP000319557">
    <property type="component" value="Chromosome"/>
</dbReference>
<dbReference type="PANTHER" id="PTHR43818">
    <property type="entry name" value="BCDNA.GH03377"/>
    <property type="match status" value="1"/>
</dbReference>
<keyword evidence="5" id="KW-1185">Reference proteome</keyword>
<feature type="chain" id="PRO_5022109354" evidence="2">
    <location>
        <begin position="18"/>
        <end position="394"/>
    </location>
</feature>
<dbReference type="Gene3D" id="3.40.50.720">
    <property type="entry name" value="NAD(P)-binding Rossmann-like Domain"/>
    <property type="match status" value="1"/>
</dbReference>
<accession>A0A517LY80</accession>
<proteinExistence type="predicted"/>
<dbReference type="InterPro" id="IPR036291">
    <property type="entry name" value="NAD(P)-bd_dom_sf"/>
</dbReference>
<organism evidence="4 5">
    <name type="scientific">Rosistilla ulvae</name>
    <dbReference type="NCBI Taxonomy" id="1930277"/>
    <lineage>
        <taxon>Bacteria</taxon>
        <taxon>Pseudomonadati</taxon>
        <taxon>Planctomycetota</taxon>
        <taxon>Planctomycetia</taxon>
        <taxon>Pirellulales</taxon>
        <taxon>Pirellulaceae</taxon>
        <taxon>Rosistilla</taxon>
    </lineage>
</organism>
<dbReference type="OrthoDB" id="9776544at2"/>
<dbReference type="InterPro" id="IPR006311">
    <property type="entry name" value="TAT_signal"/>
</dbReference>
<dbReference type="EMBL" id="CP036261">
    <property type="protein sequence ID" value="QDS87570.1"/>
    <property type="molecule type" value="Genomic_DNA"/>
</dbReference>
<dbReference type="SUPFAM" id="SSF51735">
    <property type="entry name" value="NAD(P)-binding Rossmann-fold domains"/>
    <property type="match status" value="1"/>
</dbReference>
<dbReference type="RefSeq" id="WP_145344009.1">
    <property type="nucleotide sequence ID" value="NZ_CP036261.1"/>
</dbReference>
<protein>
    <submittedName>
        <fullName evidence="4">Putative oxidoreductase YvaA</fullName>
        <ecNumber evidence="4">1.-.-.-</ecNumber>
    </submittedName>
</protein>
<name>A0A517LY80_9BACT</name>
<keyword evidence="2" id="KW-0732">Signal</keyword>
<dbReference type="GO" id="GO:0000166">
    <property type="term" value="F:nucleotide binding"/>
    <property type="evidence" value="ECO:0007669"/>
    <property type="project" value="InterPro"/>
</dbReference>
<dbReference type="InterPro" id="IPR000683">
    <property type="entry name" value="Gfo/Idh/MocA-like_OxRdtase_N"/>
</dbReference>
<dbReference type="SUPFAM" id="SSF55347">
    <property type="entry name" value="Glyceraldehyde-3-phosphate dehydrogenase-like, C-terminal domain"/>
    <property type="match status" value="1"/>
</dbReference>
<evidence type="ECO:0000256" key="2">
    <source>
        <dbReference type="SAM" id="SignalP"/>
    </source>
</evidence>
<reference evidence="4 5" key="1">
    <citation type="submission" date="2019-02" db="EMBL/GenBank/DDBJ databases">
        <title>Deep-cultivation of Planctomycetes and their phenomic and genomic characterization uncovers novel biology.</title>
        <authorList>
            <person name="Wiegand S."/>
            <person name="Jogler M."/>
            <person name="Boedeker C."/>
            <person name="Pinto D."/>
            <person name="Vollmers J."/>
            <person name="Rivas-Marin E."/>
            <person name="Kohn T."/>
            <person name="Peeters S.H."/>
            <person name="Heuer A."/>
            <person name="Rast P."/>
            <person name="Oberbeckmann S."/>
            <person name="Bunk B."/>
            <person name="Jeske O."/>
            <person name="Meyerdierks A."/>
            <person name="Storesund J.E."/>
            <person name="Kallscheuer N."/>
            <person name="Luecker S."/>
            <person name="Lage O.M."/>
            <person name="Pohl T."/>
            <person name="Merkel B.J."/>
            <person name="Hornburger P."/>
            <person name="Mueller R.-W."/>
            <person name="Bruemmer F."/>
            <person name="Labrenz M."/>
            <person name="Spormann A.M."/>
            <person name="Op den Camp H."/>
            <person name="Overmann J."/>
            <person name="Amann R."/>
            <person name="Jetten M.S.M."/>
            <person name="Mascher T."/>
            <person name="Medema M.H."/>
            <person name="Devos D.P."/>
            <person name="Kaster A.-K."/>
            <person name="Ovreas L."/>
            <person name="Rohde M."/>
            <person name="Galperin M.Y."/>
            <person name="Jogler C."/>
        </authorList>
    </citation>
    <scope>NUCLEOTIDE SEQUENCE [LARGE SCALE GENOMIC DNA]</scope>
    <source>
        <strain evidence="4 5">EC9</strain>
    </source>
</reference>
<dbReference type="KEGG" id="ruv:EC9_17490"/>
<dbReference type="PANTHER" id="PTHR43818:SF11">
    <property type="entry name" value="BCDNA.GH03377"/>
    <property type="match status" value="1"/>
</dbReference>
<dbReference type="PROSITE" id="PS51318">
    <property type="entry name" value="TAT"/>
    <property type="match status" value="1"/>
</dbReference>
<dbReference type="EC" id="1.-.-.-" evidence="4"/>
<evidence type="ECO:0000313" key="4">
    <source>
        <dbReference type="EMBL" id="QDS87570.1"/>
    </source>
</evidence>
<gene>
    <name evidence="4" type="primary">yvaA</name>
    <name evidence="4" type="ORF">EC9_17490</name>
</gene>
<keyword evidence="1 4" id="KW-0560">Oxidoreductase</keyword>
<evidence type="ECO:0000259" key="3">
    <source>
        <dbReference type="Pfam" id="PF01408"/>
    </source>
</evidence>
<dbReference type="AlphaFoldDB" id="A0A517LY80"/>
<dbReference type="InterPro" id="IPR050463">
    <property type="entry name" value="Gfo/Idh/MocA_oxidrdct_glycsds"/>
</dbReference>
<feature type="domain" description="Gfo/Idh/MocA-like oxidoreductase N-terminal" evidence="3">
    <location>
        <begin position="30"/>
        <end position="153"/>
    </location>
</feature>
<dbReference type="Gene3D" id="3.30.360.10">
    <property type="entry name" value="Dihydrodipicolinate Reductase, domain 2"/>
    <property type="match status" value="1"/>
</dbReference>
<evidence type="ECO:0000313" key="5">
    <source>
        <dbReference type="Proteomes" id="UP000319557"/>
    </source>
</evidence>
<sequence length="394" mass="42153" precursor="true">MSLTRRSFFLSSTSALAATSLASAAPTKRRVAVIGHTGRGDFGHGLDTVWHQIPETEIVAVADANPAGLARQLTKLKIDRGFGDYTKMLDQVQPEFVAICSRHADQHHAMALAAIEAGARGLYIEKPICRTPEEADAMLAACERRGATIAVAHRNRYHPALPQIDRLIADGRIGNLLELRGRGKGDRRGGAEDLWVLGSHVLNLVDYFTGPPKTCSAVMMQGDRRVTAADVVSGAEGLGPLAGDALHARYETTAGPIAYYDSVALDGTAGTAFCLQLIGSRGTITIHMDGRPFAYLCEGSPFRPPKEPRRWVPISSGGAGVAEPDPESVADATHHRTAVRDLIEAVDQNRRPLCDMQNAATTVEMICGVFESHRQGSAAVELPLANRGNALAKL</sequence>
<dbReference type="GO" id="GO:0016491">
    <property type="term" value="F:oxidoreductase activity"/>
    <property type="evidence" value="ECO:0007669"/>
    <property type="project" value="UniProtKB-KW"/>
</dbReference>